<evidence type="ECO:0000313" key="6">
    <source>
        <dbReference type="EMBL" id="MCX5570558.1"/>
    </source>
</evidence>
<evidence type="ECO:0000256" key="2">
    <source>
        <dbReference type="ARBA" id="ARBA00022723"/>
    </source>
</evidence>
<comment type="cofactor">
    <cofactor evidence="5">
        <name>Mg(2+)</name>
        <dbReference type="ChEBI" id="CHEBI:18420"/>
    </cofactor>
</comment>
<dbReference type="PROSITE" id="PS00629">
    <property type="entry name" value="IMP_1"/>
    <property type="match status" value="1"/>
</dbReference>
<protein>
    <submittedName>
        <fullName evidence="6">Inositol monophosphatase</fullName>
    </submittedName>
</protein>
<evidence type="ECO:0000256" key="4">
    <source>
        <dbReference type="ARBA" id="ARBA00022842"/>
    </source>
</evidence>
<evidence type="ECO:0000256" key="5">
    <source>
        <dbReference type="PIRSR" id="PIRSR600760-2"/>
    </source>
</evidence>
<dbReference type="Proteomes" id="UP001144805">
    <property type="component" value="Unassembled WGS sequence"/>
</dbReference>
<feature type="binding site" evidence="5">
    <location>
        <position position="95"/>
    </location>
    <ligand>
        <name>Mg(2+)</name>
        <dbReference type="ChEBI" id="CHEBI:18420"/>
        <label>1</label>
        <note>catalytic</note>
    </ligand>
</feature>
<reference evidence="6" key="1">
    <citation type="submission" date="2022-11" db="EMBL/GenBank/DDBJ databases">
        <title>Biodiversity and phylogenetic relationships of bacteria.</title>
        <authorList>
            <person name="Machado R.A.R."/>
            <person name="Bhat A."/>
            <person name="Loulou A."/>
            <person name="Kallel S."/>
        </authorList>
    </citation>
    <scope>NUCLEOTIDE SEQUENCE</scope>
    <source>
        <strain evidence="6">K-TC2</strain>
    </source>
</reference>
<dbReference type="GO" id="GO:0007165">
    <property type="term" value="P:signal transduction"/>
    <property type="evidence" value="ECO:0007669"/>
    <property type="project" value="TreeGrafter"/>
</dbReference>
<dbReference type="Pfam" id="PF00459">
    <property type="entry name" value="Inositol_P"/>
    <property type="match status" value="1"/>
</dbReference>
<proteinExistence type="inferred from homology"/>
<dbReference type="GO" id="GO:0046872">
    <property type="term" value="F:metal ion binding"/>
    <property type="evidence" value="ECO:0007669"/>
    <property type="project" value="UniProtKB-KW"/>
</dbReference>
<feature type="binding site" evidence="5">
    <location>
        <position position="98"/>
    </location>
    <ligand>
        <name>Mg(2+)</name>
        <dbReference type="ChEBI" id="CHEBI:18420"/>
        <label>1</label>
        <note>catalytic</note>
    </ligand>
</feature>
<name>A0A9X3ILI5_9HYPH</name>
<dbReference type="EMBL" id="JAPKNK010000006">
    <property type="protein sequence ID" value="MCX5570558.1"/>
    <property type="molecule type" value="Genomic_DNA"/>
</dbReference>
<dbReference type="Gene3D" id="3.30.540.10">
    <property type="entry name" value="Fructose-1,6-Bisphosphatase, subunit A, domain 1"/>
    <property type="match status" value="1"/>
</dbReference>
<dbReference type="PANTHER" id="PTHR20854">
    <property type="entry name" value="INOSITOL MONOPHOSPHATASE"/>
    <property type="match status" value="1"/>
</dbReference>
<keyword evidence="3" id="KW-0378">Hydrolase</keyword>
<dbReference type="InterPro" id="IPR000760">
    <property type="entry name" value="Inositol_monophosphatase-like"/>
</dbReference>
<evidence type="ECO:0000313" key="7">
    <source>
        <dbReference type="Proteomes" id="UP001144805"/>
    </source>
</evidence>
<keyword evidence="4 5" id="KW-0460">Magnesium</keyword>
<dbReference type="PRINTS" id="PR00377">
    <property type="entry name" value="IMPHPHTASES"/>
</dbReference>
<dbReference type="GO" id="GO:0006020">
    <property type="term" value="P:inositol metabolic process"/>
    <property type="evidence" value="ECO:0007669"/>
    <property type="project" value="TreeGrafter"/>
</dbReference>
<accession>A0A9X3ILI5</accession>
<feature type="binding site" evidence="5">
    <location>
        <position position="72"/>
    </location>
    <ligand>
        <name>Mg(2+)</name>
        <dbReference type="ChEBI" id="CHEBI:18420"/>
        <label>1</label>
        <note>catalytic</note>
    </ligand>
</feature>
<feature type="binding site" evidence="5">
    <location>
        <position position="224"/>
    </location>
    <ligand>
        <name>Mg(2+)</name>
        <dbReference type="ChEBI" id="CHEBI:18420"/>
        <label>1</label>
        <note>catalytic</note>
    </ligand>
</feature>
<dbReference type="Gene3D" id="3.40.190.80">
    <property type="match status" value="1"/>
</dbReference>
<dbReference type="SUPFAM" id="SSF56655">
    <property type="entry name" value="Carbohydrate phosphatase"/>
    <property type="match status" value="1"/>
</dbReference>
<dbReference type="PANTHER" id="PTHR20854:SF4">
    <property type="entry name" value="INOSITOL-1-MONOPHOSPHATASE-RELATED"/>
    <property type="match status" value="1"/>
</dbReference>
<dbReference type="AlphaFoldDB" id="A0A9X3ILI5"/>
<sequence>MSFSVGDAQTVARILRDAAEAEILPRFRHLSAGAIRQKTSAEDLVTDADEAAERKITAALLKEFPGAVVIGEEAVSADDTLLDSLDGADLAFVVDPVDGTKNFASGLTLFGVMAGVVVRGEAVGGVILDPIGGDWTTALRGEGAWTENSRGERNDLRVAAPKPVNEMAGTASWSLLPEPLRTQVCANLAATRSAAGYRCAAHEYRMLAGGHSHFALYAKLTVWDHVAGWLIHREAGGYSARFDGSAYLPAHREGGLLCAPDETSWRALQAALFAGTEYAVA</sequence>
<comment type="caution">
    <text evidence="6">The sequence shown here is derived from an EMBL/GenBank/DDBJ whole genome shotgun (WGS) entry which is preliminary data.</text>
</comment>
<keyword evidence="2 5" id="KW-0479">Metal-binding</keyword>
<dbReference type="GO" id="GO:0008934">
    <property type="term" value="F:inositol monophosphate 1-phosphatase activity"/>
    <property type="evidence" value="ECO:0007669"/>
    <property type="project" value="TreeGrafter"/>
</dbReference>
<dbReference type="RefSeq" id="WP_266339522.1">
    <property type="nucleotide sequence ID" value="NZ_JAPKNK010000006.1"/>
</dbReference>
<keyword evidence="7" id="KW-1185">Reference proteome</keyword>
<evidence type="ECO:0000256" key="1">
    <source>
        <dbReference type="ARBA" id="ARBA00009759"/>
    </source>
</evidence>
<gene>
    <name evidence="6" type="ORF">OSH07_15215</name>
</gene>
<dbReference type="InterPro" id="IPR020583">
    <property type="entry name" value="Inositol_monoP_metal-BS"/>
</dbReference>
<comment type="similarity">
    <text evidence="1">Belongs to the inositol monophosphatase superfamily.</text>
</comment>
<organism evidence="6 7">
    <name type="scientific">Kaistia nematophila</name>
    <dbReference type="NCBI Taxonomy" id="2994654"/>
    <lineage>
        <taxon>Bacteria</taxon>
        <taxon>Pseudomonadati</taxon>
        <taxon>Pseudomonadota</taxon>
        <taxon>Alphaproteobacteria</taxon>
        <taxon>Hyphomicrobiales</taxon>
        <taxon>Kaistiaceae</taxon>
        <taxon>Kaistia</taxon>
    </lineage>
</organism>
<evidence type="ECO:0000256" key="3">
    <source>
        <dbReference type="ARBA" id="ARBA00022801"/>
    </source>
</evidence>